<accession>A0A1Y2BNB4</accession>
<dbReference type="Proteomes" id="UP000193642">
    <property type="component" value="Unassembled WGS sequence"/>
</dbReference>
<keyword evidence="3" id="KW-1185">Reference proteome</keyword>
<comment type="caution">
    <text evidence="2">The sequence shown here is derived from an EMBL/GenBank/DDBJ whole genome shotgun (WGS) entry which is preliminary data.</text>
</comment>
<name>A0A1Y2BNB4_9FUNG</name>
<organism evidence="2 3">
    <name type="scientific">Rhizoclosmatium globosum</name>
    <dbReference type="NCBI Taxonomy" id="329046"/>
    <lineage>
        <taxon>Eukaryota</taxon>
        <taxon>Fungi</taxon>
        <taxon>Fungi incertae sedis</taxon>
        <taxon>Chytridiomycota</taxon>
        <taxon>Chytridiomycota incertae sedis</taxon>
        <taxon>Chytridiomycetes</taxon>
        <taxon>Chytridiales</taxon>
        <taxon>Chytriomycetaceae</taxon>
        <taxon>Rhizoclosmatium</taxon>
    </lineage>
</organism>
<dbReference type="AlphaFoldDB" id="A0A1Y2BNB4"/>
<evidence type="ECO:0000313" key="2">
    <source>
        <dbReference type="EMBL" id="ORY36202.1"/>
    </source>
</evidence>
<evidence type="ECO:0000313" key="3">
    <source>
        <dbReference type="Proteomes" id="UP000193642"/>
    </source>
</evidence>
<feature type="compositionally biased region" description="Polar residues" evidence="1">
    <location>
        <begin position="87"/>
        <end position="103"/>
    </location>
</feature>
<dbReference type="EMBL" id="MCGO01000057">
    <property type="protein sequence ID" value="ORY36202.1"/>
    <property type="molecule type" value="Genomic_DNA"/>
</dbReference>
<protein>
    <submittedName>
        <fullName evidence="2">Uncharacterized protein</fullName>
    </submittedName>
</protein>
<sequence>MLVANHRGRILGFNLSSTCGHAGHLETVDLVTPFRVHFMPSSILPTCLGKISIPERTASPVQVPLKMAEKSSSRWVFRLRTKEERTSPTQVLGQEVSQDRGQGTEALSTGRVACWL</sequence>
<evidence type="ECO:0000256" key="1">
    <source>
        <dbReference type="SAM" id="MobiDB-lite"/>
    </source>
</evidence>
<proteinExistence type="predicted"/>
<feature type="region of interest" description="Disordered" evidence="1">
    <location>
        <begin position="84"/>
        <end position="103"/>
    </location>
</feature>
<reference evidence="2 3" key="1">
    <citation type="submission" date="2016-07" db="EMBL/GenBank/DDBJ databases">
        <title>Pervasive Adenine N6-methylation of Active Genes in Fungi.</title>
        <authorList>
            <consortium name="DOE Joint Genome Institute"/>
            <person name="Mondo S.J."/>
            <person name="Dannebaum R.O."/>
            <person name="Kuo R.C."/>
            <person name="Labutti K."/>
            <person name="Haridas S."/>
            <person name="Kuo A."/>
            <person name="Salamov A."/>
            <person name="Ahrendt S.R."/>
            <person name="Lipzen A."/>
            <person name="Sullivan W."/>
            <person name="Andreopoulos W.B."/>
            <person name="Clum A."/>
            <person name="Lindquist E."/>
            <person name="Daum C."/>
            <person name="Ramamoorthy G.K."/>
            <person name="Gryganskyi A."/>
            <person name="Culley D."/>
            <person name="Magnuson J.K."/>
            <person name="James T.Y."/>
            <person name="O'Malley M.A."/>
            <person name="Stajich J.E."/>
            <person name="Spatafora J.W."/>
            <person name="Visel A."/>
            <person name="Grigoriev I.V."/>
        </authorList>
    </citation>
    <scope>NUCLEOTIDE SEQUENCE [LARGE SCALE GENOMIC DNA]</scope>
    <source>
        <strain evidence="2 3">JEL800</strain>
    </source>
</reference>
<gene>
    <name evidence="2" type="ORF">BCR33DRAFT_486615</name>
</gene>